<keyword evidence="1" id="KW-0472">Membrane</keyword>
<sequence>MNILKKTYNWVLGWADSRWGAAALFVLAFAESSFFPIPPDVLLIALGLGCAAKAFRYALICTIGSVLGAMAGYAIGHYLWQTPGGEFTAIADFFFRIIPGFTHTEYDKICAMYNQYNFWVVFTAGFSPIPYKLITITAGVFKIDFPVFLVASVVSRGLRFFLISWLIWKYGEPIKRFIDKYFNWLALVFTVLLIGGFFAIKHAF</sequence>
<keyword evidence="4" id="KW-1185">Reference proteome</keyword>
<gene>
    <name evidence="3" type="ORF">H8S08_11695</name>
</gene>
<dbReference type="InterPro" id="IPR032816">
    <property type="entry name" value="VTT_dom"/>
</dbReference>
<dbReference type="PANTHER" id="PTHR42709">
    <property type="entry name" value="ALKALINE PHOSPHATASE LIKE PROTEIN"/>
    <property type="match status" value="1"/>
</dbReference>
<keyword evidence="1" id="KW-0812">Transmembrane</keyword>
<name>A0ABR7CPT3_9BACT</name>
<dbReference type="Proteomes" id="UP000636891">
    <property type="component" value="Unassembled WGS sequence"/>
</dbReference>
<evidence type="ECO:0000259" key="2">
    <source>
        <dbReference type="Pfam" id="PF09335"/>
    </source>
</evidence>
<evidence type="ECO:0000256" key="1">
    <source>
        <dbReference type="SAM" id="Phobius"/>
    </source>
</evidence>
<feature type="domain" description="VTT" evidence="2">
    <location>
        <begin position="37"/>
        <end position="166"/>
    </location>
</feature>
<reference evidence="3 4" key="1">
    <citation type="submission" date="2020-08" db="EMBL/GenBank/DDBJ databases">
        <title>Genome public.</title>
        <authorList>
            <person name="Liu C."/>
            <person name="Sun Q."/>
        </authorList>
    </citation>
    <scope>NUCLEOTIDE SEQUENCE [LARGE SCALE GENOMIC DNA]</scope>
    <source>
        <strain evidence="3 4">New-7</strain>
    </source>
</reference>
<evidence type="ECO:0000313" key="3">
    <source>
        <dbReference type="EMBL" id="MBC5617668.1"/>
    </source>
</evidence>
<protein>
    <submittedName>
        <fullName evidence="3">DedA family protein</fullName>
    </submittedName>
</protein>
<dbReference type="PANTHER" id="PTHR42709:SF11">
    <property type="entry name" value="DEDA FAMILY PROTEIN"/>
    <property type="match status" value="1"/>
</dbReference>
<feature type="transmembrane region" description="Helical" evidence="1">
    <location>
        <begin position="20"/>
        <end position="45"/>
    </location>
</feature>
<feature type="transmembrane region" description="Helical" evidence="1">
    <location>
        <begin position="146"/>
        <end position="168"/>
    </location>
</feature>
<comment type="caution">
    <text evidence="3">The sequence shown here is derived from an EMBL/GenBank/DDBJ whole genome shotgun (WGS) entry which is preliminary data.</text>
</comment>
<feature type="transmembrane region" description="Helical" evidence="1">
    <location>
        <begin position="57"/>
        <end position="80"/>
    </location>
</feature>
<accession>A0ABR7CPT3</accession>
<feature type="transmembrane region" description="Helical" evidence="1">
    <location>
        <begin position="116"/>
        <end position="134"/>
    </location>
</feature>
<feature type="transmembrane region" description="Helical" evidence="1">
    <location>
        <begin position="180"/>
        <end position="200"/>
    </location>
</feature>
<keyword evidence="1" id="KW-1133">Transmembrane helix</keyword>
<dbReference type="Pfam" id="PF09335">
    <property type="entry name" value="VTT_dom"/>
    <property type="match status" value="1"/>
</dbReference>
<dbReference type="EMBL" id="JACOOK010000007">
    <property type="protein sequence ID" value="MBC5617668.1"/>
    <property type="molecule type" value="Genomic_DNA"/>
</dbReference>
<dbReference type="InterPro" id="IPR051311">
    <property type="entry name" value="DedA_domain"/>
</dbReference>
<proteinExistence type="predicted"/>
<organism evidence="3 4">
    <name type="scientific">Alistipes hominis</name>
    <dbReference type="NCBI Taxonomy" id="2763015"/>
    <lineage>
        <taxon>Bacteria</taxon>
        <taxon>Pseudomonadati</taxon>
        <taxon>Bacteroidota</taxon>
        <taxon>Bacteroidia</taxon>
        <taxon>Bacteroidales</taxon>
        <taxon>Rikenellaceae</taxon>
        <taxon>Alistipes</taxon>
    </lineage>
</organism>
<evidence type="ECO:0000313" key="4">
    <source>
        <dbReference type="Proteomes" id="UP000636891"/>
    </source>
</evidence>